<keyword evidence="2 7" id="KW-0813">Transport</keyword>
<keyword evidence="3" id="KW-1003">Cell membrane</keyword>
<dbReference type="SUPFAM" id="SSF161098">
    <property type="entry name" value="MetI-like"/>
    <property type="match status" value="1"/>
</dbReference>
<comment type="similarity">
    <text evidence="7">Belongs to the binding-protein-dependent transport system permease family.</text>
</comment>
<dbReference type="GO" id="GO:0055085">
    <property type="term" value="P:transmembrane transport"/>
    <property type="evidence" value="ECO:0007669"/>
    <property type="project" value="InterPro"/>
</dbReference>
<evidence type="ECO:0000313" key="10">
    <source>
        <dbReference type="EMBL" id="HIZ36726.1"/>
    </source>
</evidence>
<feature type="domain" description="ABC transmembrane type-1" evidence="9">
    <location>
        <begin position="98"/>
        <end position="310"/>
    </location>
</feature>
<evidence type="ECO:0000256" key="3">
    <source>
        <dbReference type="ARBA" id="ARBA00022475"/>
    </source>
</evidence>
<feature type="transmembrane region" description="Helical" evidence="7">
    <location>
        <begin position="183"/>
        <end position="205"/>
    </location>
</feature>
<feature type="transmembrane region" description="Helical" evidence="7">
    <location>
        <begin position="102"/>
        <end position="124"/>
    </location>
</feature>
<dbReference type="InterPro" id="IPR035906">
    <property type="entry name" value="MetI-like_sf"/>
</dbReference>
<evidence type="ECO:0000256" key="8">
    <source>
        <dbReference type="SAM" id="MobiDB-lite"/>
    </source>
</evidence>
<sequence length="321" mass="35486">MSVLLQPVSRPQPSQGKTKVPQRRSPQIRRRNRREGLLFWALIAPNLAAIVLFGYYPTLYNFVLSFTEWDFVQPAPVIVGLENYRELFQPGSMLMDALGNTAIFVLVAVVGTLVGGLAIGGLLAQKLRFTGLVRTMAFAPHMLPGAAIGVLWLFMFDPNYGLSRWLFGMIGMDSPHWTTTSDFSVWAITIAYAWQRLGFVAIIYYTAILDLPKDIYEAAALDGARGWKLLRHLTLPLLSPITFFLVVTGIIAAAQTFDIIATLTNGGPGTSSTTLPWMIYDQAFVDFNIGTSAATATVMFVLLLIVTLVQTKFANKQVHYS</sequence>
<evidence type="ECO:0000256" key="4">
    <source>
        <dbReference type="ARBA" id="ARBA00022692"/>
    </source>
</evidence>
<feature type="transmembrane region" description="Helical" evidence="7">
    <location>
        <begin position="287"/>
        <end position="309"/>
    </location>
</feature>
<organism evidence="10 11">
    <name type="scientific">Candidatus Ruania gallistercoris</name>
    <dbReference type="NCBI Taxonomy" id="2838746"/>
    <lineage>
        <taxon>Bacteria</taxon>
        <taxon>Bacillati</taxon>
        <taxon>Actinomycetota</taxon>
        <taxon>Actinomycetes</taxon>
        <taxon>Micrococcales</taxon>
        <taxon>Ruaniaceae</taxon>
        <taxon>Ruania</taxon>
    </lineage>
</organism>
<dbReference type="CDD" id="cd06261">
    <property type="entry name" value="TM_PBP2"/>
    <property type="match status" value="1"/>
</dbReference>
<keyword evidence="4 7" id="KW-0812">Transmembrane</keyword>
<evidence type="ECO:0000313" key="11">
    <source>
        <dbReference type="Proteomes" id="UP000824037"/>
    </source>
</evidence>
<gene>
    <name evidence="10" type="ORF">H9815_13210</name>
</gene>
<dbReference type="Gene3D" id="1.10.3720.10">
    <property type="entry name" value="MetI-like"/>
    <property type="match status" value="1"/>
</dbReference>
<evidence type="ECO:0000256" key="5">
    <source>
        <dbReference type="ARBA" id="ARBA00022989"/>
    </source>
</evidence>
<evidence type="ECO:0000256" key="1">
    <source>
        <dbReference type="ARBA" id="ARBA00004651"/>
    </source>
</evidence>
<protein>
    <submittedName>
        <fullName evidence="10">Sugar ABC transporter permease</fullName>
    </submittedName>
</protein>
<reference evidence="10" key="1">
    <citation type="journal article" date="2021" name="PeerJ">
        <title>Extensive microbial diversity within the chicken gut microbiome revealed by metagenomics and culture.</title>
        <authorList>
            <person name="Gilroy R."/>
            <person name="Ravi A."/>
            <person name="Getino M."/>
            <person name="Pursley I."/>
            <person name="Horton D.L."/>
            <person name="Alikhan N.F."/>
            <person name="Baker D."/>
            <person name="Gharbi K."/>
            <person name="Hall N."/>
            <person name="Watson M."/>
            <person name="Adriaenssens E.M."/>
            <person name="Foster-Nyarko E."/>
            <person name="Jarju S."/>
            <person name="Secka A."/>
            <person name="Antonio M."/>
            <person name="Oren A."/>
            <person name="Chaudhuri R.R."/>
            <person name="La Ragione R."/>
            <person name="Hildebrand F."/>
            <person name="Pallen M.J."/>
        </authorList>
    </citation>
    <scope>NUCLEOTIDE SEQUENCE</scope>
    <source>
        <strain evidence="10">ChiGjej4B4-7305</strain>
    </source>
</reference>
<feature type="transmembrane region" description="Helical" evidence="7">
    <location>
        <begin position="37"/>
        <end position="56"/>
    </location>
</feature>
<reference evidence="10" key="2">
    <citation type="submission" date="2021-04" db="EMBL/GenBank/DDBJ databases">
        <authorList>
            <person name="Gilroy R."/>
        </authorList>
    </citation>
    <scope>NUCLEOTIDE SEQUENCE</scope>
    <source>
        <strain evidence="10">ChiGjej4B4-7305</strain>
    </source>
</reference>
<dbReference type="GO" id="GO:0005886">
    <property type="term" value="C:plasma membrane"/>
    <property type="evidence" value="ECO:0007669"/>
    <property type="project" value="UniProtKB-SubCell"/>
</dbReference>
<dbReference type="Proteomes" id="UP000824037">
    <property type="component" value="Unassembled WGS sequence"/>
</dbReference>
<evidence type="ECO:0000256" key="2">
    <source>
        <dbReference type="ARBA" id="ARBA00022448"/>
    </source>
</evidence>
<evidence type="ECO:0000259" key="9">
    <source>
        <dbReference type="PROSITE" id="PS50928"/>
    </source>
</evidence>
<comment type="subcellular location">
    <subcellularLocation>
        <location evidence="1 7">Cell membrane</location>
        <topology evidence="1 7">Multi-pass membrane protein</topology>
    </subcellularLocation>
</comment>
<evidence type="ECO:0000256" key="6">
    <source>
        <dbReference type="ARBA" id="ARBA00023136"/>
    </source>
</evidence>
<evidence type="ECO:0000256" key="7">
    <source>
        <dbReference type="RuleBase" id="RU363032"/>
    </source>
</evidence>
<dbReference type="EMBL" id="DXBY01000225">
    <property type="protein sequence ID" value="HIZ36726.1"/>
    <property type="molecule type" value="Genomic_DNA"/>
</dbReference>
<dbReference type="PANTHER" id="PTHR30193">
    <property type="entry name" value="ABC TRANSPORTER PERMEASE PROTEIN"/>
    <property type="match status" value="1"/>
</dbReference>
<feature type="region of interest" description="Disordered" evidence="8">
    <location>
        <begin position="1"/>
        <end position="28"/>
    </location>
</feature>
<feature type="transmembrane region" description="Helical" evidence="7">
    <location>
        <begin position="233"/>
        <end position="254"/>
    </location>
</feature>
<comment type="caution">
    <text evidence="10">The sequence shown here is derived from an EMBL/GenBank/DDBJ whole genome shotgun (WGS) entry which is preliminary data.</text>
</comment>
<keyword evidence="6 7" id="KW-0472">Membrane</keyword>
<dbReference type="InterPro" id="IPR000515">
    <property type="entry name" value="MetI-like"/>
</dbReference>
<dbReference type="AlphaFoldDB" id="A0A9D2J4V4"/>
<dbReference type="PROSITE" id="PS50928">
    <property type="entry name" value="ABC_TM1"/>
    <property type="match status" value="1"/>
</dbReference>
<keyword evidence="5 7" id="KW-1133">Transmembrane helix</keyword>
<dbReference type="PANTHER" id="PTHR30193:SF37">
    <property type="entry name" value="INNER MEMBRANE ABC TRANSPORTER PERMEASE PROTEIN YCJO"/>
    <property type="match status" value="1"/>
</dbReference>
<proteinExistence type="inferred from homology"/>
<dbReference type="Pfam" id="PF00528">
    <property type="entry name" value="BPD_transp_1"/>
    <property type="match status" value="1"/>
</dbReference>
<feature type="transmembrane region" description="Helical" evidence="7">
    <location>
        <begin position="136"/>
        <end position="156"/>
    </location>
</feature>
<accession>A0A9D2J4V4</accession>
<dbReference type="InterPro" id="IPR051393">
    <property type="entry name" value="ABC_transporter_permease"/>
</dbReference>
<name>A0A9D2J4V4_9MICO</name>